<feature type="chain" id="PRO_5045516863" description="T9SS type A sorting domain-containing protein" evidence="1">
    <location>
        <begin position="23"/>
        <end position="576"/>
    </location>
</feature>
<evidence type="ECO:0000313" key="3">
    <source>
        <dbReference type="Proteomes" id="UP001499909"/>
    </source>
</evidence>
<sequence length="576" mass="61909">MFVRFHLLALLLSLLSAAPARAQLATSYVRVPPPGMPNSSNLSRGPDGSKDYHRAAAIYPAADVTAPAGTIVRSVGFLIRTPAATTATGTLRVWLRPTSDTNYSLAPDWSYLLQLPTPFQLVYDGPLTIPAAAGWIDLMLTNPYTHNGQGFYLAYEWVATAKSATGATYDTNSERAQAIRVETGQLPPPQLTQASAHRPVVRLGYDTPARDAQVVRLYAAGQLARQPGVLPHTVRAVVRNTGQQLLTNLPVTLTASATAGGSATYTVTKVVADLAPGAEKIVYLPGWAPTGTGRAYLRVSLPADDEPANNTGLDSVQVTEHELSYAVGNPPLPTPASGVGFGQGSGTMLCRMPLHDPTTVRAVRAYLSYQFGQNSVVFGIVLDEQGRLLARTPDHVVLDTERDRWLTLALPSPVLVRGQAFYFGLAQVSTPRPNGYFPLATQEEPFMRDSAYYSAAGDSALTGLKPPREIRTLGRFLLSADVTTGQPLAAAARQSELPLRVFPNPCPDGWLWLSAAGPWELIDMLGRRRAGGMLPAPAKASAEPSRLDLRGLPAGCYLLRTQTAAKRWQTTRLILQ</sequence>
<keyword evidence="1" id="KW-0732">Signal</keyword>
<evidence type="ECO:0000313" key="2">
    <source>
        <dbReference type="EMBL" id="GAA3923351.1"/>
    </source>
</evidence>
<evidence type="ECO:0008006" key="4">
    <source>
        <dbReference type="Google" id="ProtNLM"/>
    </source>
</evidence>
<dbReference type="EMBL" id="BAABDH010000015">
    <property type="protein sequence ID" value="GAA3923351.1"/>
    <property type="molecule type" value="Genomic_DNA"/>
</dbReference>
<organism evidence="2 3">
    <name type="scientific">Hymenobacter algoricola</name>
    <dbReference type="NCBI Taxonomy" id="486267"/>
    <lineage>
        <taxon>Bacteria</taxon>
        <taxon>Pseudomonadati</taxon>
        <taxon>Bacteroidota</taxon>
        <taxon>Cytophagia</taxon>
        <taxon>Cytophagales</taxon>
        <taxon>Hymenobacteraceae</taxon>
        <taxon>Hymenobacter</taxon>
    </lineage>
</organism>
<dbReference type="Proteomes" id="UP001499909">
    <property type="component" value="Unassembled WGS sequence"/>
</dbReference>
<keyword evidence="3" id="KW-1185">Reference proteome</keyword>
<evidence type="ECO:0000256" key="1">
    <source>
        <dbReference type="SAM" id="SignalP"/>
    </source>
</evidence>
<dbReference type="Gene3D" id="2.60.40.10">
    <property type="entry name" value="Immunoglobulins"/>
    <property type="match status" value="1"/>
</dbReference>
<dbReference type="RefSeq" id="WP_345110149.1">
    <property type="nucleotide sequence ID" value="NZ_BAABDH010000015.1"/>
</dbReference>
<gene>
    <name evidence="2" type="ORF">GCM10022406_06960</name>
</gene>
<dbReference type="InterPro" id="IPR013783">
    <property type="entry name" value="Ig-like_fold"/>
</dbReference>
<comment type="caution">
    <text evidence="2">The sequence shown here is derived from an EMBL/GenBank/DDBJ whole genome shotgun (WGS) entry which is preliminary data.</text>
</comment>
<protein>
    <recommendedName>
        <fullName evidence="4">T9SS type A sorting domain-containing protein</fullName>
    </recommendedName>
</protein>
<name>A0ABP7MHZ5_9BACT</name>
<proteinExistence type="predicted"/>
<feature type="signal peptide" evidence="1">
    <location>
        <begin position="1"/>
        <end position="22"/>
    </location>
</feature>
<reference evidence="3" key="1">
    <citation type="journal article" date="2019" name="Int. J. Syst. Evol. Microbiol.">
        <title>The Global Catalogue of Microorganisms (GCM) 10K type strain sequencing project: providing services to taxonomists for standard genome sequencing and annotation.</title>
        <authorList>
            <consortium name="The Broad Institute Genomics Platform"/>
            <consortium name="The Broad Institute Genome Sequencing Center for Infectious Disease"/>
            <person name="Wu L."/>
            <person name="Ma J."/>
        </authorList>
    </citation>
    <scope>NUCLEOTIDE SEQUENCE [LARGE SCALE GENOMIC DNA]</scope>
    <source>
        <strain evidence="3">JCM 17214</strain>
    </source>
</reference>
<accession>A0ABP7MHZ5</accession>